<dbReference type="InterPro" id="IPR036928">
    <property type="entry name" value="AS_sf"/>
</dbReference>
<evidence type="ECO:0000313" key="1">
    <source>
        <dbReference type="EMBL" id="GAM56784.1"/>
    </source>
</evidence>
<gene>
    <name evidence="1" type="ORF">JCM19231_1278</name>
</gene>
<reference evidence="1 2" key="1">
    <citation type="submission" date="2015-01" db="EMBL/GenBank/DDBJ databases">
        <title>Vibrio sp. C1 JCM 19231 whole genome shotgun sequence.</title>
        <authorList>
            <person name="Sawabe T."/>
            <person name="Meirelles P."/>
            <person name="Feng G."/>
            <person name="Sayaka M."/>
            <person name="Hattori M."/>
            <person name="Ohkuma M."/>
        </authorList>
    </citation>
    <scope>NUCLEOTIDE SEQUENCE [LARGE SCALE GENOMIC DNA]</scope>
    <source>
        <strain evidence="2">JCM 19231</strain>
    </source>
</reference>
<keyword evidence="2" id="KW-1185">Reference proteome</keyword>
<organism evidence="1 2">
    <name type="scientific">Vibrio ishigakensis</name>
    <dbReference type="NCBI Taxonomy" id="1481914"/>
    <lineage>
        <taxon>Bacteria</taxon>
        <taxon>Pseudomonadati</taxon>
        <taxon>Pseudomonadota</taxon>
        <taxon>Gammaproteobacteria</taxon>
        <taxon>Vibrionales</taxon>
        <taxon>Vibrionaceae</taxon>
        <taxon>Vibrio</taxon>
    </lineage>
</organism>
<proteinExistence type="predicted"/>
<dbReference type="EMBL" id="BBRZ01000036">
    <property type="protein sequence ID" value="GAM56784.1"/>
    <property type="molecule type" value="Genomic_DNA"/>
</dbReference>
<evidence type="ECO:0000313" key="2">
    <source>
        <dbReference type="Proteomes" id="UP000031671"/>
    </source>
</evidence>
<dbReference type="SUPFAM" id="SSF75304">
    <property type="entry name" value="Amidase signature (AS) enzymes"/>
    <property type="match status" value="1"/>
</dbReference>
<name>A0A0B8P1E5_9VIBR</name>
<comment type="caution">
    <text evidence="1">The sequence shown here is derived from an EMBL/GenBank/DDBJ whole genome shotgun (WGS) entry which is preliminary data.</text>
</comment>
<dbReference type="AlphaFoldDB" id="A0A0B8P1E5"/>
<dbReference type="Gene3D" id="3.90.1300.10">
    <property type="entry name" value="Amidase signature (AS) domain"/>
    <property type="match status" value="1"/>
</dbReference>
<protein>
    <submittedName>
        <fullName evidence="1">Amidase</fullName>
    </submittedName>
</protein>
<dbReference type="Proteomes" id="UP000031671">
    <property type="component" value="Unassembled WGS sequence"/>
</dbReference>
<reference evidence="1 2" key="2">
    <citation type="submission" date="2015-01" db="EMBL/GenBank/DDBJ databases">
        <authorList>
            <consortium name="NBRP consortium"/>
            <person name="Sawabe T."/>
            <person name="Meirelles P."/>
            <person name="Feng G."/>
            <person name="Sayaka M."/>
            <person name="Hattori M."/>
            <person name="Ohkuma M."/>
        </authorList>
    </citation>
    <scope>NUCLEOTIDE SEQUENCE [LARGE SCALE GENOMIC DNA]</scope>
    <source>
        <strain evidence="2">JCM 19231</strain>
    </source>
</reference>
<accession>A0A0B8P1E5</accession>
<sequence length="90" mass="9773">MAPAIAERIEWARGITEEEYVSAKVQQLAFAELFSEVLSQGFWVMPTTPGGPPLLDMPADELANYRSQLMGLTSLAGLSGLPQLHIPMSV</sequence>